<protein>
    <submittedName>
        <fullName evidence="2">Uncharacterized protein</fullName>
    </submittedName>
</protein>
<dbReference type="EMBL" id="JACSDY010000002">
    <property type="protein sequence ID" value="KAF7435286.1"/>
    <property type="molecule type" value="Genomic_DNA"/>
</dbReference>
<gene>
    <name evidence="2" type="ORF">H0235_003477</name>
</gene>
<feature type="region of interest" description="Disordered" evidence="1">
    <location>
        <begin position="19"/>
        <end position="38"/>
    </location>
</feature>
<accession>A0A834PBW7</accession>
<organism evidence="2 3">
    <name type="scientific">Vespula pensylvanica</name>
    <name type="common">Western yellow jacket</name>
    <name type="synonym">Wasp</name>
    <dbReference type="NCBI Taxonomy" id="30213"/>
    <lineage>
        <taxon>Eukaryota</taxon>
        <taxon>Metazoa</taxon>
        <taxon>Ecdysozoa</taxon>
        <taxon>Arthropoda</taxon>
        <taxon>Hexapoda</taxon>
        <taxon>Insecta</taxon>
        <taxon>Pterygota</taxon>
        <taxon>Neoptera</taxon>
        <taxon>Endopterygota</taxon>
        <taxon>Hymenoptera</taxon>
        <taxon>Apocrita</taxon>
        <taxon>Aculeata</taxon>
        <taxon>Vespoidea</taxon>
        <taxon>Vespidae</taxon>
        <taxon>Vespinae</taxon>
        <taxon>Vespula</taxon>
    </lineage>
</organism>
<evidence type="ECO:0000313" key="2">
    <source>
        <dbReference type="EMBL" id="KAF7435286.1"/>
    </source>
</evidence>
<proteinExistence type="predicted"/>
<comment type="caution">
    <text evidence="2">The sequence shown here is derived from an EMBL/GenBank/DDBJ whole genome shotgun (WGS) entry which is preliminary data.</text>
</comment>
<dbReference type="Proteomes" id="UP000600918">
    <property type="component" value="Unassembled WGS sequence"/>
</dbReference>
<sequence>MGCLASPCDSGLHPPIHPSSNWIPISSNRKEGSPSTFRAMAPTPSLNSNAPLVRKHARLRHLFSLLCSTTRLSWRALLALRSLWDYQRFVFTSTTRSLRESEIYTAKDILICEGNARRTVRSEIEFNTGEYSYC</sequence>
<reference evidence="2" key="1">
    <citation type="journal article" date="2020" name="G3 (Bethesda)">
        <title>High-Quality Assemblies for Three Invasive Social Wasps from the &lt;i&gt;Vespula&lt;/i&gt; Genus.</title>
        <authorList>
            <person name="Harrop T.W.R."/>
            <person name="Guhlin J."/>
            <person name="McLaughlin G.M."/>
            <person name="Permina E."/>
            <person name="Stockwell P."/>
            <person name="Gilligan J."/>
            <person name="Le Lec M.F."/>
            <person name="Gruber M.A.M."/>
            <person name="Quinn O."/>
            <person name="Lovegrove M."/>
            <person name="Duncan E.J."/>
            <person name="Remnant E.J."/>
            <person name="Van Eeckhoven J."/>
            <person name="Graham B."/>
            <person name="Knapp R.A."/>
            <person name="Langford K.W."/>
            <person name="Kronenberg Z."/>
            <person name="Press M.O."/>
            <person name="Eacker S.M."/>
            <person name="Wilson-Rankin E.E."/>
            <person name="Purcell J."/>
            <person name="Lester P.J."/>
            <person name="Dearden P.K."/>
        </authorList>
    </citation>
    <scope>NUCLEOTIDE SEQUENCE</scope>
    <source>
        <strain evidence="2">Volc-1</strain>
    </source>
</reference>
<name>A0A834PBW7_VESPE</name>
<evidence type="ECO:0000256" key="1">
    <source>
        <dbReference type="SAM" id="MobiDB-lite"/>
    </source>
</evidence>
<keyword evidence="3" id="KW-1185">Reference proteome</keyword>
<dbReference type="AlphaFoldDB" id="A0A834PBW7"/>
<evidence type="ECO:0000313" key="3">
    <source>
        <dbReference type="Proteomes" id="UP000600918"/>
    </source>
</evidence>